<proteinExistence type="predicted"/>
<evidence type="ECO:0000313" key="2">
    <source>
        <dbReference type="EMBL" id="JAP84887.1"/>
    </source>
</evidence>
<name>A0A131Z0T9_RHIAP</name>
<dbReference type="EMBL" id="GEDV01003670">
    <property type="protein sequence ID" value="JAP84887.1"/>
    <property type="molecule type" value="Transcribed_RNA"/>
</dbReference>
<evidence type="ECO:0000256" key="1">
    <source>
        <dbReference type="SAM" id="SignalP"/>
    </source>
</evidence>
<feature type="signal peptide" evidence="1">
    <location>
        <begin position="1"/>
        <end position="20"/>
    </location>
</feature>
<keyword evidence="1" id="KW-0732">Signal</keyword>
<organism evidence="2">
    <name type="scientific">Rhipicephalus appendiculatus</name>
    <name type="common">Brown ear tick</name>
    <dbReference type="NCBI Taxonomy" id="34631"/>
    <lineage>
        <taxon>Eukaryota</taxon>
        <taxon>Metazoa</taxon>
        <taxon>Ecdysozoa</taxon>
        <taxon>Arthropoda</taxon>
        <taxon>Chelicerata</taxon>
        <taxon>Arachnida</taxon>
        <taxon>Acari</taxon>
        <taxon>Parasitiformes</taxon>
        <taxon>Ixodida</taxon>
        <taxon>Ixodoidea</taxon>
        <taxon>Ixodidae</taxon>
        <taxon>Rhipicephalinae</taxon>
        <taxon>Rhipicephalus</taxon>
        <taxon>Rhipicephalus</taxon>
    </lineage>
</organism>
<protein>
    <submittedName>
        <fullName evidence="2">Metastriate one of each protein family</fullName>
    </submittedName>
</protein>
<sequence>MASIHLAGLFVCLLAATVVAIPEKCHIPDEDWEELVDQFLAKVPNEYTFPGPNEATKHNEVLAGFTVGDMTLSGLSYLKRYGTVRVYCKNGKPHVDIAMGSQAPVKMSIPWKYCGGKTGLLGTQANHVKICIGFDVVEDGGKVALKPVRVSPKWIESMDIKVDGAGEVVNTVAYLMGKLMPAFVKDFWIENLPWRMHKMLEQITK</sequence>
<dbReference type="AlphaFoldDB" id="A0A131Z0T9"/>
<accession>A0A131Z0T9</accession>
<feature type="chain" id="PRO_5007286468" evidence="1">
    <location>
        <begin position="21"/>
        <end position="205"/>
    </location>
</feature>
<reference evidence="2" key="1">
    <citation type="journal article" date="2016" name="Ticks Tick Borne Dis.">
        <title>De novo assembly and annotation of the salivary gland transcriptome of Rhipicephalus appendiculatus male and female ticks during blood feeding.</title>
        <authorList>
            <person name="de Castro M.H."/>
            <person name="de Klerk D."/>
            <person name="Pienaar R."/>
            <person name="Latif A.A."/>
            <person name="Rees D.J."/>
            <person name="Mans B.J."/>
        </authorList>
    </citation>
    <scope>NUCLEOTIDE SEQUENCE</scope>
    <source>
        <tissue evidence="2">Salivary glands</tissue>
    </source>
</reference>